<protein>
    <submittedName>
        <fullName evidence="4">Uncharacterized protein</fullName>
    </submittedName>
</protein>
<evidence type="ECO:0000256" key="3">
    <source>
        <dbReference type="SAM" id="SignalP"/>
    </source>
</evidence>
<feature type="transmembrane region" description="Helical" evidence="2">
    <location>
        <begin position="151"/>
        <end position="171"/>
    </location>
</feature>
<dbReference type="GeneID" id="5893352"/>
<proteinExistence type="predicted"/>
<evidence type="ECO:0000256" key="2">
    <source>
        <dbReference type="SAM" id="Phobius"/>
    </source>
</evidence>
<keyword evidence="2" id="KW-0812">Transmembrane</keyword>
<organism evidence="4 5">
    <name type="scientific">Monosiga brevicollis</name>
    <name type="common">Choanoflagellate</name>
    <dbReference type="NCBI Taxonomy" id="81824"/>
    <lineage>
        <taxon>Eukaryota</taxon>
        <taxon>Choanoflagellata</taxon>
        <taxon>Craspedida</taxon>
        <taxon>Salpingoecidae</taxon>
        <taxon>Monosiga</taxon>
    </lineage>
</organism>
<dbReference type="RefSeq" id="XP_001748002.1">
    <property type="nucleotide sequence ID" value="XM_001747950.1"/>
</dbReference>
<name>A9V5L1_MONBE</name>
<sequence>MEMQCRGRVAGAMWLGLVLLACATQSEGMAVPASMDVVDANNGTTPSPNATSSSTTVMNSTAMSTTATNTTAAPPTTTAAPGNTTATTTPVVTTSTTAGNTNVTTTTPAATTTSTNQPSNTTTAASTSTTYIVSSHANSHGSNANKRNEGAIIGGVFGGIALLGLVAVVFFKMRSNPSSYSQL</sequence>
<keyword evidence="2" id="KW-1133">Transmembrane helix</keyword>
<keyword evidence="3" id="KW-0732">Signal</keyword>
<dbReference type="AlphaFoldDB" id="A9V5L1"/>
<evidence type="ECO:0000313" key="5">
    <source>
        <dbReference type="Proteomes" id="UP000001357"/>
    </source>
</evidence>
<keyword evidence="2" id="KW-0472">Membrane</keyword>
<dbReference type="PROSITE" id="PS51257">
    <property type="entry name" value="PROKAR_LIPOPROTEIN"/>
    <property type="match status" value="1"/>
</dbReference>
<dbReference type="Proteomes" id="UP000001357">
    <property type="component" value="Unassembled WGS sequence"/>
</dbReference>
<dbReference type="EMBL" id="CH991561">
    <property type="protein sequence ID" value="EDQ87059.1"/>
    <property type="molecule type" value="Genomic_DNA"/>
</dbReference>
<reference evidence="4 5" key="1">
    <citation type="journal article" date="2008" name="Nature">
        <title>The genome of the choanoflagellate Monosiga brevicollis and the origin of metazoans.</title>
        <authorList>
            <consortium name="JGI Sequencing"/>
            <person name="King N."/>
            <person name="Westbrook M.J."/>
            <person name="Young S.L."/>
            <person name="Kuo A."/>
            <person name="Abedin M."/>
            <person name="Chapman J."/>
            <person name="Fairclough S."/>
            <person name="Hellsten U."/>
            <person name="Isogai Y."/>
            <person name="Letunic I."/>
            <person name="Marr M."/>
            <person name="Pincus D."/>
            <person name="Putnam N."/>
            <person name="Rokas A."/>
            <person name="Wright K.J."/>
            <person name="Zuzow R."/>
            <person name="Dirks W."/>
            <person name="Good M."/>
            <person name="Goodstein D."/>
            <person name="Lemons D."/>
            <person name="Li W."/>
            <person name="Lyons J.B."/>
            <person name="Morris A."/>
            <person name="Nichols S."/>
            <person name="Richter D.J."/>
            <person name="Salamov A."/>
            <person name="Bork P."/>
            <person name="Lim W.A."/>
            <person name="Manning G."/>
            <person name="Miller W.T."/>
            <person name="McGinnis W."/>
            <person name="Shapiro H."/>
            <person name="Tjian R."/>
            <person name="Grigoriev I.V."/>
            <person name="Rokhsar D."/>
        </authorList>
    </citation>
    <scope>NUCLEOTIDE SEQUENCE [LARGE SCALE GENOMIC DNA]</scope>
    <source>
        <strain evidence="5">MX1 / ATCC 50154</strain>
    </source>
</reference>
<dbReference type="InParanoid" id="A9V5L1"/>
<feature type="signal peptide" evidence="3">
    <location>
        <begin position="1"/>
        <end position="28"/>
    </location>
</feature>
<accession>A9V5L1</accession>
<feature type="region of interest" description="Disordered" evidence="1">
    <location>
        <begin position="41"/>
        <end position="123"/>
    </location>
</feature>
<dbReference type="KEGG" id="mbr:MONBRDRAFT_10228"/>
<feature type="chain" id="PRO_5002742705" evidence="3">
    <location>
        <begin position="29"/>
        <end position="183"/>
    </location>
</feature>
<evidence type="ECO:0000313" key="4">
    <source>
        <dbReference type="EMBL" id="EDQ87059.1"/>
    </source>
</evidence>
<evidence type="ECO:0000256" key="1">
    <source>
        <dbReference type="SAM" id="MobiDB-lite"/>
    </source>
</evidence>
<keyword evidence="5" id="KW-1185">Reference proteome</keyword>
<gene>
    <name evidence="4" type="ORF">MONBRDRAFT_10228</name>
</gene>